<evidence type="ECO:0008006" key="3">
    <source>
        <dbReference type="Google" id="ProtNLM"/>
    </source>
</evidence>
<keyword evidence="2" id="KW-1185">Reference proteome</keyword>
<name>A0ABX1QQW6_9FLAO</name>
<accession>A0ABX1QQW6</accession>
<comment type="caution">
    <text evidence="1">The sequence shown here is derived from an EMBL/GenBank/DDBJ whole genome shotgun (WGS) entry which is preliminary data.</text>
</comment>
<organism evidence="1 2">
    <name type="scientific">Flavobacterium solisilvae</name>
    <dbReference type="NCBI Taxonomy" id="1852019"/>
    <lineage>
        <taxon>Bacteria</taxon>
        <taxon>Pseudomonadati</taxon>
        <taxon>Bacteroidota</taxon>
        <taxon>Flavobacteriia</taxon>
        <taxon>Flavobacteriales</taxon>
        <taxon>Flavobacteriaceae</taxon>
        <taxon>Flavobacterium</taxon>
    </lineage>
</organism>
<protein>
    <recommendedName>
        <fullName evidence="3">Lipoprotein</fullName>
    </recommendedName>
</protein>
<evidence type="ECO:0000313" key="1">
    <source>
        <dbReference type="EMBL" id="NMH23800.1"/>
    </source>
</evidence>
<dbReference type="Proteomes" id="UP000767947">
    <property type="component" value="Unassembled WGS sequence"/>
</dbReference>
<reference evidence="1 2" key="1">
    <citation type="submission" date="2020-02" db="EMBL/GenBank/DDBJ databases">
        <title>Flavobacterium sp. genome.</title>
        <authorList>
            <person name="Jung H.S."/>
            <person name="Baek J.H."/>
            <person name="Jeon C.O."/>
        </authorList>
    </citation>
    <scope>NUCLEOTIDE SEQUENCE [LARGE SCALE GENOMIC DNA]</scope>
    <source>
        <strain evidence="1 2">SE-s27</strain>
    </source>
</reference>
<sequence>MTLKNYILAILIIFISSCKQSENNTEDEVVMTENYSLSVPKDLERTNNLNELAKVQFQKVDEDLYFIVLEETKKSFENAIKLKVHKTTPSLFGYYQVVTSHFDELYDDFKITDFGRTKINSCNAIVFSMSGKGLDDGKKAFFRYALIEDSNNLYQIMSWTNINYKDKLIGKMGGIINSFKSKSNSK</sequence>
<proteinExistence type="predicted"/>
<dbReference type="EMBL" id="JAAMPT010000161">
    <property type="protein sequence ID" value="NMH23800.1"/>
    <property type="molecule type" value="Genomic_DNA"/>
</dbReference>
<dbReference type="PROSITE" id="PS51257">
    <property type="entry name" value="PROKAR_LIPOPROTEIN"/>
    <property type="match status" value="1"/>
</dbReference>
<evidence type="ECO:0000313" key="2">
    <source>
        <dbReference type="Proteomes" id="UP000767947"/>
    </source>
</evidence>
<dbReference type="RefSeq" id="WP_169522366.1">
    <property type="nucleotide sequence ID" value="NZ_JAAMPT010000161.1"/>
</dbReference>
<gene>
    <name evidence="1" type="ORF">G6042_00755</name>
</gene>